<feature type="compositionally biased region" description="Acidic residues" evidence="5">
    <location>
        <begin position="319"/>
        <end position="332"/>
    </location>
</feature>
<dbReference type="InterPro" id="IPR027417">
    <property type="entry name" value="P-loop_NTPase"/>
</dbReference>
<dbReference type="GeneID" id="72186243"/>
<evidence type="ECO:0000256" key="2">
    <source>
        <dbReference type="ARBA" id="ARBA00022448"/>
    </source>
</evidence>
<dbReference type="KEGG" id="halx:M0R89_13550"/>
<gene>
    <name evidence="7" type="ORF">M0R89_13550</name>
</gene>
<dbReference type="GO" id="GO:0016887">
    <property type="term" value="F:ATP hydrolysis activity"/>
    <property type="evidence" value="ECO:0007669"/>
    <property type="project" value="InterPro"/>
</dbReference>
<dbReference type="PROSITE" id="PS50893">
    <property type="entry name" value="ABC_TRANSPORTER_2"/>
    <property type="match status" value="1"/>
</dbReference>
<evidence type="ECO:0000313" key="8">
    <source>
        <dbReference type="Proteomes" id="UP000830729"/>
    </source>
</evidence>
<protein>
    <submittedName>
        <fullName evidence="7">ABC transporter ATP-binding protein</fullName>
    </submittedName>
</protein>
<feature type="domain" description="ABC transporter" evidence="6">
    <location>
        <begin position="13"/>
        <end position="247"/>
    </location>
</feature>
<sequence length="341" mass="37988">MDTTEQRQKQAVLSVEGLRKTYGDGSVVAVDDVSFEVERGSVVGLLGPNGAGKTSTIKSILGVVLPDEGEIEVDGVNVDDAGGEIYENVSAVLEGARNVYWRLTVRENLSFFSSLQGIDPRERREEHEELMALLNIDHKADEVVKDLSRGMKQKTALACALVRRTPVLFLDEPTLGLDVEASHDLRRELERLVTRENRTVVLSSHDMDVVQDLCDRVIIMDDGEIVTDEQVTELVELFRSQAYEVVVEDAVSTTARRALEREFDVDEWRERGDWTVCEVSMADRERVHDLMGTLEEFDLTPRSVSVVQPDLEDVFLEVTGDDGDDPEGEPEDAALLAEGRA</sequence>
<proteinExistence type="inferred from homology"/>
<dbReference type="InterPro" id="IPR003593">
    <property type="entry name" value="AAA+_ATPase"/>
</dbReference>
<dbReference type="AlphaFoldDB" id="A0A8U0HRV2"/>
<dbReference type="PANTHER" id="PTHR42711">
    <property type="entry name" value="ABC TRANSPORTER ATP-BINDING PROTEIN"/>
    <property type="match status" value="1"/>
</dbReference>
<dbReference type="PANTHER" id="PTHR42711:SF5">
    <property type="entry name" value="ABC TRANSPORTER ATP-BINDING PROTEIN NATA"/>
    <property type="match status" value="1"/>
</dbReference>
<dbReference type="GO" id="GO:0005524">
    <property type="term" value="F:ATP binding"/>
    <property type="evidence" value="ECO:0007669"/>
    <property type="project" value="UniProtKB-KW"/>
</dbReference>
<dbReference type="RefSeq" id="WP_248649614.1">
    <property type="nucleotide sequence ID" value="NZ_CP096659.1"/>
</dbReference>
<feature type="region of interest" description="Disordered" evidence="5">
    <location>
        <begin position="319"/>
        <end position="341"/>
    </location>
</feature>
<dbReference type="Gene3D" id="3.40.50.300">
    <property type="entry name" value="P-loop containing nucleotide triphosphate hydrolases"/>
    <property type="match status" value="1"/>
</dbReference>
<dbReference type="Proteomes" id="UP000830729">
    <property type="component" value="Chromosome"/>
</dbReference>
<organism evidence="7 8">
    <name type="scientific">Halorussus limi</name>
    <dbReference type="NCBI Taxonomy" id="2938695"/>
    <lineage>
        <taxon>Archaea</taxon>
        <taxon>Methanobacteriati</taxon>
        <taxon>Methanobacteriota</taxon>
        <taxon>Stenosarchaea group</taxon>
        <taxon>Halobacteria</taxon>
        <taxon>Halobacteriales</taxon>
        <taxon>Haladaptataceae</taxon>
        <taxon>Halorussus</taxon>
    </lineage>
</organism>
<dbReference type="InterPro" id="IPR050763">
    <property type="entry name" value="ABC_transporter_ATP-binding"/>
</dbReference>
<keyword evidence="8" id="KW-1185">Reference proteome</keyword>
<keyword evidence="4 7" id="KW-0067">ATP-binding</keyword>
<dbReference type="EMBL" id="CP096659">
    <property type="protein sequence ID" value="UPV73561.1"/>
    <property type="molecule type" value="Genomic_DNA"/>
</dbReference>
<comment type="similarity">
    <text evidence="1">Belongs to the ABC transporter superfamily.</text>
</comment>
<dbReference type="SUPFAM" id="SSF52540">
    <property type="entry name" value="P-loop containing nucleoside triphosphate hydrolases"/>
    <property type="match status" value="1"/>
</dbReference>
<accession>A0A8U0HRV2</accession>
<evidence type="ECO:0000256" key="5">
    <source>
        <dbReference type="SAM" id="MobiDB-lite"/>
    </source>
</evidence>
<evidence type="ECO:0000259" key="6">
    <source>
        <dbReference type="PROSITE" id="PS50893"/>
    </source>
</evidence>
<dbReference type="SMART" id="SM00382">
    <property type="entry name" value="AAA"/>
    <property type="match status" value="1"/>
</dbReference>
<name>A0A8U0HRV2_9EURY</name>
<reference evidence="7 8" key="1">
    <citation type="submission" date="2022-04" db="EMBL/GenBank/DDBJ databases">
        <title>Diverse halophilic archaea isolated from saline environments.</title>
        <authorList>
            <person name="Cui H.-L."/>
        </authorList>
    </citation>
    <scope>NUCLEOTIDE SEQUENCE [LARGE SCALE GENOMIC DNA]</scope>
    <source>
        <strain evidence="7 8">XZYJT49</strain>
    </source>
</reference>
<evidence type="ECO:0000256" key="1">
    <source>
        <dbReference type="ARBA" id="ARBA00005417"/>
    </source>
</evidence>
<keyword evidence="3" id="KW-0547">Nucleotide-binding</keyword>
<dbReference type="CDD" id="cd03230">
    <property type="entry name" value="ABC_DR_subfamily_A"/>
    <property type="match status" value="1"/>
</dbReference>
<evidence type="ECO:0000256" key="3">
    <source>
        <dbReference type="ARBA" id="ARBA00022741"/>
    </source>
</evidence>
<dbReference type="Pfam" id="PF00005">
    <property type="entry name" value="ABC_tran"/>
    <property type="match status" value="1"/>
</dbReference>
<keyword evidence="2" id="KW-0813">Transport</keyword>
<evidence type="ECO:0000313" key="7">
    <source>
        <dbReference type="EMBL" id="UPV73561.1"/>
    </source>
</evidence>
<evidence type="ECO:0000256" key="4">
    <source>
        <dbReference type="ARBA" id="ARBA00022840"/>
    </source>
</evidence>
<dbReference type="InterPro" id="IPR003439">
    <property type="entry name" value="ABC_transporter-like_ATP-bd"/>
</dbReference>